<evidence type="ECO:0000313" key="4">
    <source>
        <dbReference type="EMBL" id="EIW09543.1"/>
    </source>
</evidence>
<dbReference type="PANTHER" id="PTHR34814">
    <property type="entry name" value="NITROSOGUANIDINE RESISTANCE PROTEIN SNG1"/>
    <property type="match status" value="1"/>
</dbReference>
<evidence type="ECO:0000256" key="1">
    <source>
        <dbReference type="SAM" id="MobiDB-lite"/>
    </source>
</evidence>
<name>N1P111_YEASC</name>
<feature type="compositionally biased region" description="Low complexity" evidence="1">
    <location>
        <begin position="67"/>
        <end position="76"/>
    </location>
</feature>
<keyword evidence="2" id="KW-0812">Transmembrane</keyword>
<evidence type="ECO:0000256" key="2">
    <source>
        <dbReference type="SAM" id="Phobius"/>
    </source>
</evidence>
<gene>
    <name evidence="4" type="ORF">CENPK1137D_1313</name>
</gene>
<dbReference type="PANTHER" id="PTHR34814:SF1">
    <property type="entry name" value="NITROSOGUANIDINE RESISTANCE PROTEIN SNG1"/>
    <property type="match status" value="1"/>
</dbReference>
<feature type="compositionally biased region" description="Basic and acidic residues" evidence="1">
    <location>
        <begin position="53"/>
        <end position="66"/>
    </location>
</feature>
<sequence>MTSSLDDIEPTAYNNMEADEEYCRRNDIHDLSSVVGDAVSQGVPDMDGQTTDSSKDPEPNSEDKKAFPPSSGSFFSPNLQGQRKKVLLKFVFTNCLLAIICFTMFVLFWGALYDTSKYLHKVKLLVVIQEPPVVILDNNSSMVVPSISYALPTFINKIPCDWDIYNSPTFQAKFDVNTPQQVNDKVVDLVYDEKYWFAINIKPNATETLFESLINDTAPLFNSTLFNQVVYETGRDPTNLKSTILPVAQTIEEYYHTFYTLNYLPPLLTNITQVYRYALTNNARYIAAAGKYNYEYYDHRPFTDRILLAPTQIGVVYCLLLTFFQFLLYGPLHVEMAKVLRPANGLIYRIAMSWFTFFFASLFFCTTTAIFQVDFTKSFGRGGFVVYWMSTWLFMLAAGGANENAVMLVITLGPQYLGFWILSFVILNIAPSFFPLALNNNVYRYGYMMPVHNVIDIYRVIFFDVTRRKMGRNYGILVALIALNTALLPFVGKYASRKLKQKALVAAKQS</sequence>
<keyword evidence="2" id="KW-1133">Transmembrane helix</keyword>
<keyword evidence="2" id="KW-0472">Membrane</keyword>
<feature type="transmembrane region" description="Helical" evidence="2">
    <location>
        <begin position="385"/>
        <end position="410"/>
    </location>
</feature>
<feature type="transmembrane region" description="Helical" evidence="2">
    <location>
        <begin position="417"/>
        <end position="438"/>
    </location>
</feature>
<dbReference type="EMBL" id="CM001531">
    <property type="protein sequence ID" value="EIW09543.1"/>
    <property type="molecule type" value="Genomic_DNA"/>
</dbReference>
<feature type="domain" description="DUF3533" evidence="3">
    <location>
        <begin position="95"/>
        <end position="485"/>
    </location>
</feature>
<dbReference type="Pfam" id="PF12051">
    <property type="entry name" value="DUF3533"/>
    <property type="match status" value="1"/>
</dbReference>
<dbReference type="HOGENOM" id="CLU_020178_1_0_1"/>
<dbReference type="OrthoDB" id="2140105at2759"/>
<feature type="transmembrane region" description="Helical" evidence="2">
    <location>
        <begin position="346"/>
        <end position="373"/>
    </location>
</feature>
<evidence type="ECO:0000259" key="3">
    <source>
        <dbReference type="Pfam" id="PF12051"/>
    </source>
</evidence>
<feature type="transmembrane region" description="Helical" evidence="2">
    <location>
        <begin position="86"/>
        <end position="112"/>
    </location>
</feature>
<dbReference type="AlphaFoldDB" id="N1P111"/>
<accession>N1P111</accession>
<dbReference type="Proteomes" id="UP000013192">
    <property type="component" value="Chromosome X"/>
</dbReference>
<dbReference type="InterPro" id="IPR022703">
    <property type="entry name" value="DUF3533"/>
</dbReference>
<feature type="transmembrane region" description="Helical" evidence="2">
    <location>
        <begin position="314"/>
        <end position="334"/>
    </location>
</feature>
<proteinExistence type="predicted"/>
<dbReference type="GO" id="GO:0016020">
    <property type="term" value="C:membrane"/>
    <property type="evidence" value="ECO:0007669"/>
    <property type="project" value="TreeGrafter"/>
</dbReference>
<dbReference type="InterPro" id="IPR053001">
    <property type="entry name" value="MNNG_permease-like"/>
</dbReference>
<reference evidence="4" key="1">
    <citation type="submission" date="2012-03" db="EMBL/GenBank/DDBJ databases">
        <title>De novo sequencing, assembly and analysis of the genome of the laboratory strain Saccharomyces cerevisiae CEN.PK113-7D, a model for modern industrial biotechnology.</title>
        <authorList>
            <person name="Nijkamp J.F."/>
            <person name="van den Broek M.A."/>
            <person name="Datema E."/>
            <person name="de Kok S."/>
            <person name="Bosman L."/>
            <person name="Luttink M.A."/>
            <person name="Daran-Lapujade P."/>
            <person name="Vongsangnak W."/>
            <person name="Nielsen J."/>
            <person name="Heijne W.H.M."/>
            <person name="Klaassen P."/>
            <person name="Platt D."/>
            <person name="Paddon C.J."/>
            <person name="Koetter P."/>
            <person name="van Ham R.C."/>
            <person name="Reinders M.J.T."/>
            <person name="Pronk J.T."/>
            <person name="de Ridder D."/>
            <person name="Daran J.-M."/>
        </authorList>
    </citation>
    <scope>NUCLEOTIDE SEQUENCE</scope>
    <source>
        <strain evidence="4">CEN.PK113-7D</strain>
    </source>
</reference>
<organism evidence="4">
    <name type="scientific">Saccharomyces cerevisiae (strain CEN.PK113-7D)</name>
    <name type="common">Baker's yeast</name>
    <dbReference type="NCBI Taxonomy" id="889517"/>
    <lineage>
        <taxon>Eukaryota</taxon>
        <taxon>Fungi</taxon>
        <taxon>Dikarya</taxon>
        <taxon>Ascomycota</taxon>
        <taxon>Saccharomycotina</taxon>
        <taxon>Saccharomycetes</taxon>
        <taxon>Saccharomycetales</taxon>
        <taxon>Saccharomycetaceae</taxon>
        <taxon>Saccharomyces</taxon>
    </lineage>
</organism>
<protein>
    <recommendedName>
        <fullName evidence="3">DUF3533 domain-containing protein</fullName>
    </recommendedName>
</protein>
<feature type="transmembrane region" description="Helical" evidence="2">
    <location>
        <begin position="474"/>
        <end position="492"/>
    </location>
</feature>
<feature type="region of interest" description="Disordered" evidence="1">
    <location>
        <begin position="38"/>
        <end position="76"/>
    </location>
</feature>